<keyword evidence="2 11" id="KW-0813">Transport</keyword>
<sequence>MESNKYHNDKIDFVDDCDTNNESDSGVFSETTTSTQFPIYFTALEDKHDLTKRKINDRRRKNPNQRVISKSGKSNIFRKIPNLWSAYIRDIGNTLVNSRWIWTLVCFASSYLLTWLIFAVSYMLIAHDNNDTSTDEPCLVGIQGFAGYFLFSLETQHTIGYGTRYITSNCAEGTFLISLQMIMGISLCGVMTSIVYTKMVRPYNPPTTALFSNVCVVCLRDGDLCLVFRVRDKNNQHQVNTKINLYLVRRRNEEPYLQSLKLEPTGLLLWPLEVVHKITNQSPFWDLSAKDLILKRFELLVSMHGTSLTTAHSSMTKVSYLSKEICWGHRFKPCIKYDNLRHGYYVEPANFNTTEEVITPLCSAKRLQEVSHELLSESSTPYLVKSPTLSRHAYDDRSSSGFESVCDEFTFAEMHNDNVGIVNIRKLSTIRELNSTENLVSDELTISKTELKSTKSEKDLEEVENKITKQEKLYNSGIFTVEDLISSMENYLNASENVNSSRITESSI</sequence>
<evidence type="ECO:0000259" key="15">
    <source>
        <dbReference type="Pfam" id="PF17655"/>
    </source>
</evidence>
<organism evidence="16 17">
    <name type="scientific">Aquatica leii</name>
    <dbReference type="NCBI Taxonomy" id="1421715"/>
    <lineage>
        <taxon>Eukaryota</taxon>
        <taxon>Metazoa</taxon>
        <taxon>Ecdysozoa</taxon>
        <taxon>Arthropoda</taxon>
        <taxon>Hexapoda</taxon>
        <taxon>Insecta</taxon>
        <taxon>Pterygota</taxon>
        <taxon>Neoptera</taxon>
        <taxon>Endopterygota</taxon>
        <taxon>Coleoptera</taxon>
        <taxon>Polyphaga</taxon>
        <taxon>Elateriformia</taxon>
        <taxon>Elateroidea</taxon>
        <taxon>Lampyridae</taxon>
        <taxon>Luciolinae</taxon>
        <taxon>Aquatica</taxon>
    </lineage>
</organism>
<dbReference type="InterPro" id="IPR013518">
    <property type="entry name" value="K_chnl_inward-rec_Kir_cyto"/>
</dbReference>
<evidence type="ECO:0000256" key="6">
    <source>
        <dbReference type="ARBA" id="ARBA00022958"/>
    </source>
</evidence>
<evidence type="ECO:0000256" key="12">
    <source>
        <dbReference type="SAM" id="Coils"/>
    </source>
</evidence>
<dbReference type="Proteomes" id="UP001353858">
    <property type="component" value="Unassembled WGS sequence"/>
</dbReference>
<dbReference type="EMBL" id="JARPUR010000001">
    <property type="protein sequence ID" value="KAK4883912.1"/>
    <property type="molecule type" value="Genomic_DNA"/>
</dbReference>
<dbReference type="Gene3D" id="2.60.40.1400">
    <property type="entry name" value="G protein-activated inward rectifier potassium channel 1"/>
    <property type="match status" value="1"/>
</dbReference>
<dbReference type="InterPro" id="IPR041647">
    <property type="entry name" value="IRK_C"/>
</dbReference>
<evidence type="ECO:0000256" key="7">
    <source>
        <dbReference type="ARBA" id="ARBA00022989"/>
    </source>
</evidence>
<dbReference type="Pfam" id="PF17655">
    <property type="entry name" value="IRK_C"/>
    <property type="match status" value="1"/>
</dbReference>
<feature type="transmembrane region" description="Helical" evidence="13">
    <location>
        <begin position="100"/>
        <end position="125"/>
    </location>
</feature>
<evidence type="ECO:0000256" key="9">
    <source>
        <dbReference type="ARBA" id="ARBA00023136"/>
    </source>
</evidence>
<dbReference type="GO" id="GO:0034702">
    <property type="term" value="C:monoatomic ion channel complex"/>
    <property type="evidence" value="ECO:0007669"/>
    <property type="project" value="UniProtKB-KW"/>
</dbReference>
<evidence type="ECO:0000313" key="17">
    <source>
        <dbReference type="Proteomes" id="UP001353858"/>
    </source>
</evidence>
<keyword evidence="5 11" id="KW-0851">Voltage-gated channel</keyword>
<protein>
    <submittedName>
        <fullName evidence="16">Uncharacterized protein</fullName>
    </submittedName>
</protein>
<feature type="domain" description="Inward rectifier potassium channel C-terminal" evidence="15">
    <location>
        <begin position="210"/>
        <end position="370"/>
    </location>
</feature>
<keyword evidence="17" id="KW-1185">Reference proteome</keyword>
<feature type="transmembrane region" description="Helical" evidence="13">
    <location>
        <begin position="175"/>
        <end position="196"/>
    </location>
</feature>
<comment type="subcellular location">
    <subcellularLocation>
        <location evidence="1 11">Membrane</location>
        <topology evidence="1 11">Multi-pass membrane protein</topology>
    </subcellularLocation>
</comment>
<keyword evidence="6 11" id="KW-0630">Potassium</keyword>
<evidence type="ECO:0000256" key="1">
    <source>
        <dbReference type="ARBA" id="ARBA00004141"/>
    </source>
</evidence>
<dbReference type="Gene3D" id="1.10.287.70">
    <property type="match status" value="1"/>
</dbReference>
<dbReference type="Pfam" id="PF01007">
    <property type="entry name" value="IRK"/>
    <property type="match status" value="1"/>
</dbReference>
<evidence type="ECO:0000256" key="5">
    <source>
        <dbReference type="ARBA" id="ARBA00022882"/>
    </source>
</evidence>
<evidence type="ECO:0000256" key="2">
    <source>
        <dbReference type="ARBA" id="ARBA00022448"/>
    </source>
</evidence>
<evidence type="ECO:0000256" key="10">
    <source>
        <dbReference type="ARBA" id="ARBA00023303"/>
    </source>
</evidence>
<evidence type="ECO:0000256" key="4">
    <source>
        <dbReference type="ARBA" id="ARBA00022692"/>
    </source>
</evidence>
<comment type="similarity">
    <text evidence="11">Belongs to the inward rectifier-type potassium channel (TC 1.A.2.1) family.</text>
</comment>
<keyword evidence="4 11" id="KW-0812">Transmembrane</keyword>
<keyword evidence="10 11" id="KW-0407">Ion channel</keyword>
<keyword evidence="3 11" id="KW-0633">Potassium transport</keyword>
<name>A0AAN7Q6U9_9COLE</name>
<dbReference type="GO" id="GO:0034765">
    <property type="term" value="P:regulation of monoatomic ion transmembrane transport"/>
    <property type="evidence" value="ECO:0007669"/>
    <property type="project" value="TreeGrafter"/>
</dbReference>
<proteinExistence type="inferred from homology"/>
<evidence type="ECO:0000256" key="13">
    <source>
        <dbReference type="SAM" id="Phobius"/>
    </source>
</evidence>
<dbReference type="GO" id="GO:1990573">
    <property type="term" value="P:potassium ion import across plasma membrane"/>
    <property type="evidence" value="ECO:0007669"/>
    <property type="project" value="TreeGrafter"/>
</dbReference>
<accession>A0AAN7Q6U9</accession>
<dbReference type="PANTHER" id="PTHR11767:SF113">
    <property type="entry name" value="INWARDLY RECTIFYING POTASSIUM CHANNEL 2, ISOFORM D"/>
    <property type="match status" value="1"/>
</dbReference>
<dbReference type="GO" id="GO:0005242">
    <property type="term" value="F:inward rectifier potassium channel activity"/>
    <property type="evidence" value="ECO:0007669"/>
    <property type="project" value="InterPro"/>
</dbReference>
<feature type="coiled-coil region" evidence="12">
    <location>
        <begin position="446"/>
        <end position="473"/>
    </location>
</feature>
<reference evidence="17" key="1">
    <citation type="submission" date="2023-01" db="EMBL/GenBank/DDBJ databases">
        <title>Key to firefly adult light organ development and bioluminescence: homeobox transcription factors regulate luciferase expression and transportation to peroxisome.</title>
        <authorList>
            <person name="Fu X."/>
        </authorList>
    </citation>
    <scope>NUCLEOTIDE SEQUENCE [LARGE SCALE GENOMIC DNA]</scope>
</reference>
<evidence type="ECO:0000256" key="8">
    <source>
        <dbReference type="ARBA" id="ARBA00023065"/>
    </source>
</evidence>
<keyword evidence="8 11" id="KW-0406">Ion transport</keyword>
<comment type="caution">
    <text evidence="16">The sequence shown here is derived from an EMBL/GenBank/DDBJ whole genome shotgun (WGS) entry which is preliminary data.</text>
</comment>
<dbReference type="InterPro" id="IPR014756">
    <property type="entry name" value="Ig_E-set"/>
</dbReference>
<dbReference type="InterPro" id="IPR016449">
    <property type="entry name" value="K_chnl_inward-rec_Kir"/>
</dbReference>
<keyword evidence="9 13" id="KW-0472">Membrane</keyword>
<dbReference type="InterPro" id="IPR040445">
    <property type="entry name" value="Kir_TM"/>
</dbReference>
<gene>
    <name evidence="16" type="ORF">RN001_000183</name>
</gene>
<dbReference type="GO" id="GO:0005886">
    <property type="term" value="C:plasma membrane"/>
    <property type="evidence" value="ECO:0007669"/>
    <property type="project" value="TreeGrafter"/>
</dbReference>
<dbReference type="SUPFAM" id="SSF81324">
    <property type="entry name" value="Voltage-gated potassium channels"/>
    <property type="match status" value="1"/>
</dbReference>
<evidence type="ECO:0000313" key="16">
    <source>
        <dbReference type="EMBL" id="KAK4883912.1"/>
    </source>
</evidence>
<keyword evidence="7 13" id="KW-1133">Transmembrane helix</keyword>
<dbReference type="PRINTS" id="PR01320">
    <property type="entry name" value="KIRCHANNEL"/>
</dbReference>
<evidence type="ECO:0000256" key="3">
    <source>
        <dbReference type="ARBA" id="ARBA00022538"/>
    </source>
</evidence>
<dbReference type="PANTHER" id="PTHR11767">
    <property type="entry name" value="INWARD RECTIFIER POTASSIUM CHANNEL"/>
    <property type="match status" value="1"/>
</dbReference>
<feature type="domain" description="Potassium channel inwardly rectifying transmembrane" evidence="14">
    <location>
        <begin position="68"/>
        <end position="202"/>
    </location>
</feature>
<evidence type="ECO:0000256" key="11">
    <source>
        <dbReference type="RuleBase" id="RU003822"/>
    </source>
</evidence>
<dbReference type="AlphaFoldDB" id="A0AAN7Q6U9"/>
<dbReference type="SUPFAM" id="SSF81296">
    <property type="entry name" value="E set domains"/>
    <property type="match status" value="1"/>
</dbReference>
<evidence type="ECO:0000259" key="14">
    <source>
        <dbReference type="Pfam" id="PF01007"/>
    </source>
</evidence>
<keyword evidence="12" id="KW-0175">Coiled coil</keyword>